<dbReference type="NCBIfam" id="TIGR04183">
    <property type="entry name" value="Por_Secre_tail"/>
    <property type="match status" value="1"/>
</dbReference>
<evidence type="ECO:0000313" key="3">
    <source>
        <dbReference type="EMBL" id="GAL85980.1"/>
    </source>
</evidence>
<accession>A0A098LG89</accession>
<evidence type="ECO:0000259" key="2">
    <source>
        <dbReference type="Pfam" id="PF18962"/>
    </source>
</evidence>
<dbReference type="NCBIfam" id="TIGR03296">
    <property type="entry name" value="M6dom_TIGR03296"/>
    <property type="match status" value="1"/>
</dbReference>
<dbReference type="InterPro" id="IPR008757">
    <property type="entry name" value="Peptidase_M6-like_domain"/>
</dbReference>
<dbReference type="STRING" id="153721.MYP_3209"/>
<protein>
    <recommendedName>
        <fullName evidence="2">Secretion system C-terminal sorting domain-containing protein</fullName>
    </recommendedName>
</protein>
<sequence>MKKYLNCIRSLISILLIGTFVHFADAAPYRGDQFIFKQPDGSTIQVKVWGDEYYQRIESLDGYTLTKDNAGWFTYALLSEDHQKLISTGIIYTGTDIDVARRNAGDKASKLPTVKGLELSIQAIRKIRSESTAIYGQKSSSLRTSGVQPGDFLQLSGNVKGLALLIDFPDEPATIPAATMANLFNQNGFTGFGNNGSIRDYFYEISGGKLVYTNQVLGYYRSTKPKSYYMDVNNHNVQELLHEVLAWADSQLDFSTLTTNNGEILAVNFLYTGYAPWKTGIWPHKGGVEFYADGVHTGEYQITNIDASPTIATLCHENGHMLFNWPDFYDTDYNSYGLGDYCLMAYQGSATNPVYPNAYLRMSVGWENPLSLNGQTGSVTVNSNALTSYIYTNPDNSDELFVIEARIKTGRHAALRDEGLVIWHVDLSGRNYRPQMTPESHYQISIEQADGAFDLENYVNGGDASDLFDASSNSTFNATSFPNSNWWDGSPSGLNITNISAIGSTMTFELGSSSATACRFGTPLSTSLPTIYYSQYNRVDVVGSGGPNLNNMKYFAVNWDAVNNGLYNFVIETFNGIPSYYLDLKLYSTATFNTVAPKVTISGSNVPRLDGTYYVGRHNGNFVMSEVSGLFTLYFSNGSSAPVCPSSSKVAYMDELPETDLAPNPANDYVELSSDVDLSGVEIKIVNELGSEVVVPYSFNKKSIAFDVSNVKAGYYFVSLKIGENHVTKRLAVIK</sequence>
<dbReference type="RefSeq" id="WP_052430253.1">
    <property type="nucleotide sequence ID" value="NZ_BBLT01000006.1"/>
</dbReference>
<dbReference type="AlphaFoldDB" id="A0A098LG89"/>
<dbReference type="InterPro" id="IPR026444">
    <property type="entry name" value="Secre_tail"/>
</dbReference>
<feature type="chain" id="PRO_5001937455" description="Secretion system C-terminal sorting domain-containing protein" evidence="1">
    <location>
        <begin position="27"/>
        <end position="735"/>
    </location>
</feature>
<keyword evidence="1" id="KW-0732">Signal</keyword>
<feature type="signal peptide" evidence="1">
    <location>
        <begin position="1"/>
        <end position="26"/>
    </location>
</feature>
<dbReference type="eggNOG" id="COG4412">
    <property type="taxonomic scope" value="Bacteria"/>
</dbReference>
<dbReference type="PANTHER" id="PTHR41775:SF1">
    <property type="entry name" value="PEPTIDASE M6-LIKE DOMAIN-CONTAINING PROTEIN"/>
    <property type="match status" value="1"/>
</dbReference>
<dbReference type="Proteomes" id="UP000030185">
    <property type="component" value="Unassembled WGS sequence"/>
</dbReference>
<keyword evidence="4" id="KW-1185">Reference proteome</keyword>
<dbReference type="GO" id="GO:0006508">
    <property type="term" value="P:proteolysis"/>
    <property type="evidence" value="ECO:0007669"/>
    <property type="project" value="InterPro"/>
</dbReference>
<proteinExistence type="predicted"/>
<comment type="caution">
    <text evidence="3">The sequence shown here is derived from an EMBL/GenBank/DDBJ whole genome shotgun (WGS) entry which is preliminary data.</text>
</comment>
<organism evidence="3 4">
    <name type="scientific">Sporocytophaga myxococcoides</name>
    <dbReference type="NCBI Taxonomy" id="153721"/>
    <lineage>
        <taxon>Bacteria</taxon>
        <taxon>Pseudomonadati</taxon>
        <taxon>Bacteroidota</taxon>
        <taxon>Cytophagia</taxon>
        <taxon>Cytophagales</taxon>
        <taxon>Cytophagaceae</taxon>
        <taxon>Sporocytophaga</taxon>
    </lineage>
</organism>
<evidence type="ECO:0000256" key="1">
    <source>
        <dbReference type="SAM" id="SignalP"/>
    </source>
</evidence>
<feature type="domain" description="Secretion system C-terminal sorting" evidence="2">
    <location>
        <begin position="663"/>
        <end position="733"/>
    </location>
</feature>
<evidence type="ECO:0000313" key="4">
    <source>
        <dbReference type="Proteomes" id="UP000030185"/>
    </source>
</evidence>
<dbReference type="PANTHER" id="PTHR41775">
    <property type="entry name" value="SECRETED PROTEIN-RELATED"/>
    <property type="match status" value="1"/>
</dbReference>
<dbReference type="GO" id="GO:0008233">
    <property type="term" value="F:peptidase activity"/>
    <property type="evidence" value="ECO:0007669"/>
    <property type="project" value="InterPro"/>
</dbReference>
<dbReference type="Pfam" id="PF18962">
    <property type="entry name" value="Por_Secre_tail"/>
    <property type="match status" value="1"/>
</dbReference>
<name>A0A098LG89_9BACT</name>
<dbReference type="OrthoDB" id="9813478at2"/>
<dbReference type="EMBL" id="BBLT01000006">
    <property type="protein sequence ID" value="GAL85980.1"/>
    <property type="molecule type" value="Genomic_DNA"/>
</dbReference>
<gene>
    <name evidence="3" type="ORF">MYP_3209</name>
</gene>
<reference evidence="3 4" key="1">
    <citation type="submission" date="2014-09" db="EMBL/GenBank/DDBJ databases">
        <title>Sporocytophaga myxococcoides PG-01 genome sequencing.</title>
        <authorList>
            <person name="Liu L."/>
            <person name="Gao P.J."/>
            <person name="Chen G.J."/>
            <person name="Wang L.S."/>
        </authorList>
    </citation>
    <scope>NUCLEOTIDE SEQUENCE [LARGE SCALE GENOMIC DNA]</scope>
    <source>
        <strain evidence="3 4">PG-01</strain>
    </source>
</reference>